<dbReference type="GO" id="GO:0004519">
    <property type="term" value="F:endonuclease activity"/>
    <property type="evidence" value="ECO:0007669"/>
    <property type="project" value="UniProtKB-KW"/>
</dbReference>
<dbReference type="PROSITE" id="PS50994">
    <property type="entry name" value="INTEGRASE"/>
    <property type="match status" value="1"/>
</dbReference>
<comment type="catalytic activity">
    <reaction evidence="13">
        <text>DNA(n) + a 2'-deoxyribonucleoside 5'-triphosphate = DNA(n+1) + diphosphate</text>
        <dbReference type="Rhea" id="RHEA:22508"/>
        <dbReference type="Rhea" id="RHEA-COMP:17339"/>
        <dbReference type="Rhea" id="RHEA-COMP:17340"/>
        <dbReference type="ChEBI" id="CHEBI:33019"/>
        <dbReference type="ChEBI" id="CHEBI:61560"/>
        <dbReference type="ChEBI" id="CHEBI:173112"/>
        <dbReference type="EC" id="2.7.7.49"/>
    </reaction>
</comment>
<dbReference type="AlphaFoldDB" id="A0A9Q3H5E0"/>
<evidence type="ECO:0000259" key="15">
    <source>
        <dbReference type="PROSITE" id="PS50994"/>
    </source>
</evidence>
<comment type="catalytic activity">
    <reaction evidence="14">
        <text>DNA(n) + a 2'-deoxyribonucleoside 5'-triphosphate = DNA(n+1) + diphosphate</text>
        <dbReference type="Rhea" id="RHEA:22508"/>
        <dbReference type="Rhea" id="RHEA-COMP:17339"/>
        <dbReference type="Rhea" id="RHEA-COMP:17340"/>
        <dbReference type="ChEBI" id="CHEBI:33019"/>
        <dbReference type="ChEBI" id="CHEBI:61560"/>
        <dbReference type="ChEBI" id="CHEBI:173112"/>
        <dbReference type="EC" id="2.7.7.7"/>
    </reaction>
</comment>
<keyword evidence="3" id="KW-0540">Nuclease</keyword>
<evidence type="ECO:0000256" key="3">
    <source>
        <dbReference type="ARBA" id="ARBA00022722"/>
    </source>
</evidence>
<evidence type="ECO:0000256" key="1">
    <source>
        <dbReference type="ARBA" id="ARBA00022578"/>
    </source>
</evidence>
<evidence type="ECO:0000256" key="13">
    <source>
        <dbReference type="ARBA" id="ARBA00048173"/>
    </source>
</evidence>
<sequence length="108" mass="12251">MENVHDRTLKKLVSDRGGEFLNKDFKLLAELSCFVHVFQPPETPQHNGYSEQADRTIPNKTMCLINGLGLQKCCWAEELNTAVFLSNLIPTPLRFNLSPYGLWMGKSP</sequence>
<keyword evidence="1" id="KW-0815">Transposition</keyword>
<protein>
    <recommendedName>
        <fullName evidence="15">Integrase catalytic domain-containing protein</fullName>
    </recommendedName>
</protein>
<dbReference type="InterPro" id="IPR036397">
    <property type="entry name" value="RNaseH_sf"/>
</dbReference>
<accession>A0A9Q3H5E0</accession>
<evidence type="ECO:0000256" key="11">
    <source>
        <dbReference type="ARBA" id="ARBA00022932"/>
    </source>
</evidence>
<evidence type="ECO:0000256" key="14">
    <source>
        <dbReference type="ARBA" id="ARBA00049244"/>
    </source>
</evidence>
<evidence type="ECO:0000256" key="4">
    <source>
        <dbReference type="ARBA" id="ARBA00022723"/>
    </source>
</evidence>
<keyword evidence="4" id="KW-0479">Metal-binding</keyword>
<dbReference type="SUPFAM" id="SSF53098">
    <property type="entry name" value="Ribonuclease H-like"/>
    <property type="match status" value="1"/>
</dbReference>
<evidence type="ECO:0000313" key="17">
    <source>
        <dbReference type="Proteomes" id="UP000765509"/>
    </source>
</evidence>
<dbReference type="EMBL" id="AVOT02010322">
    <property type="protein sequence ID" value="MBW0489925.1"/>
    <property type="molecule type" value="Genomic_DNA"/>
</dbReference>
<dbReference type="Gene3D" id="3.30.420.10">
    <property type="entry name" value="Ribonuclease H-like superfamily/Ribonuclease H"/>
    <property type="match status" value="1"/>
</dbReference>
<dbReference type="GO" id="GO:0003964">
    <property type="term" value="F:RNA-directed DNA polymerase activity"/>
    <property type="evidence" value="ECO:0007669"/>
    <property type="project" value="UniProtKB-KW"/>
</dbReference>
<evidence type="ECO:0000256" key="6">
    <source>
        <dbReference type="ARBA" id="ARBA00022801"/>
    </source>
</evidence>
<keyword evidence="12" id="KW-0233">DNA recombination</keyword>
<keyword evidence="9" id="KW-0229">DNA integration</keyword>
<evidence type="ECO:0000256" key="9">
    <source>
        <dbReference type="ARBA" id="ARBA00022908"/>
    </source>
</evidence>
<keyword evidence="7" id="KW-0460">Magnesium</keyword>
<evidence type="ECO:0000256" key="2">
    <source>
        <dbReference type="ARBA" id="ARBA00022695"/>
    </source>
</evidence>
<dbReference type="InterPro" id="IPR039537">
    <property type="entry name" value="Retrotran_Ty1/copia-like"/>
</dbReference>
<dbReference type="PANTHER" id="PTHR42648:SF11">
    <property type="entry name" value="TRANSPOSON TY4-P GAG-POL POLYPROTEIN"/>
    <property type="match status" value="1"/>
</dbReference>
<dbReference type="GO" id="GO:0015074">
    <property type="term" value="P:DNA integration"/>
    <property type="evidence" value="ECO:0007669"/>
    <property type="project" value="UniProtKB-KW"/>
</dbReference>
<keyword evidence="10" id="KW-0695">RNA-directed DNA polymerase</keyword>
<reference evidence="16" key="1">
    <citation type="submission" date="2021-03" db="EMBL/GenBank/DDBJ databases">
        <title>Draft genome sequence of rust myrtle Austropuccinia psidii MF-1, a brazilian biotype.</title>
        <authorList>
            <person name="Quecine M.C."/>
            <person name="Pachon D.M.R."/>
            <person name="Bonatelli M.L."/>
            <person name="Correr F.H."/>
            <person name="Franceschini L.M."/>
            <person name="Leite T.F."/>
            <person name="Margarido G.R.A."/>
            <person name="Almeida C.A."/>
            <person name="Ferrarezi J.A."/>
            <person name="Labate C.A."/>
        </authorList>
    </citation>
    <scope>NUCLEOTIDE SEQUENCE</scope>
    <source>
        <strain evidence="16">MF-1</strain>
    </source>
</reference>
<keyword evidence="5" id="KW-0255">Endonuclease</keyword>
<dbReference type="InterPro" id="IPR012337">
    <property type="entry name" value="RNaseH-like_sf"/>
</dbReference>
<dbReference type="GO" id="GO:0003887">
    <property type="term" value="F:DNA-directed DNA polymerase activity"/>
    <property type="evidence" value="ECO:0007669"/>
    <property type="project" value="UniProtKB-KW"/>
</dbReference>
<keyword evidence="11" id="KW-0239">DNA-directed DNA polymerase</keyword>
<feature type="domain" description="Integrase catalytic" evidence="15">
    <location>
        <begin position="1"/>
        <end position="107"/>
    </location>
</feature>
<dbReference type="GO" id="GO:0016787">
    <property type="term" value="F:hydrolase activity"/>
    <property type="evidence" value="ECO:0007669"/>
    <property type="project" value="UniProtKB-KW"/>
</dbReference>
<evidence type="ECO:0000256" key="10">
    <source>
        <dbReference type="ARBA" id="ARBA00022918"/>
    </source>
</evidence>
<dbReference type="GO" id="GO:0005634">
    <property type="term" value="C:nucleus"/>
    <property type="evidence" value="ECO:0007669"/>
    <property type="project" value="UniProtKB-ARBA"/>
</dbReference>
<dbReference type="GO" id="GO:0006310">
    <property type="term" value="P:DNA recombination"/>
    <property type="evidence" value="ECO:0007669"/>
    <property type="project" value="UniProtKB-KW"/>
</dbReference>
<keyword evidence="6" id="KW-0378">Hydrolase</keyword>
<evidence type="ECO:0000256" key="12">
    <source>
        <dbReference type="ARBA" id="ARBA00023172"/>
    </source>
</evidence>
<dbReference type="InterPro" id="IPR001584">
    <property type="entry name" value="Integrase_cat-core"/>
</dbReference>
<evidence type="ECO:0000313" key="16">
    <source>
        <dbReference type="EMBL" id="MBW0489925.1"/>
    </source>
</evidence>
<evidence type="ECO:0000256" key="7">
    <source>
        <dbReference type="ARBA" id="ARBA00022842"/>
    </source>
</evidence>
<evidence type="ECO:0000256" key="8">
    <source>
        <dbReference type="ARBA" id="ARBA00022884"/>
    </source>
</evidence>
<keyword evidence="8" id="KW-0694">RNA-binding</keyword>
<evidence type="ECO:0000256" key="5">
    <source>
        <dbReference type="ARBA" id="ARBA00022759"/>
    </source>
</evidence>
<dbReference type="GO" id="GO:0003723">
    <property type="term" value="F:RNA binding"/>
    <property type="evidence" value="ECO:0007669"/>
    <property type="project" value="UniProtKB-KW"/>
</dbReference>
<keyword evidence="11" id="KW-0808">Transferase</keyword>
<organism evidence="16 17">
    <name type="scientific">Austropuccinia psidii MF-1</name>
    <dbReference type="NCBI Taxonomy" id="1389203"/>
    <lineage>
        <taxon>Eukaryota</taxon>
        <taxon>Fungi</taxon>
        <taxon>Dikarya</taxon>
        <taxon>Basidiomycota</taxon>
        <taxon>Pucciniomycotina</taxon>
        <taxon>Pucciniomycetes</taxon>
        <taxon>Pucciniales</taxon>
        <taxon>Sphaerophragmiaceae</taxon>
        <taxon>Austropuccinia</taxon>
    </lineage>
</organism>
<keyword evidence="2" id="KW-0548">Nucleotidyltransferase</keyword>
<keyword evidence="17" id="KW-1185">Reference proteome</keyword>
<dbReference type="PANTHER" id="PTHR42648">
    <property type="entry name" value="TRANSPOSASE, PUTATIVE-RELATED"/>
    <property type="match status" value="1"/>
</dbReference>
<dbReference type="GO" id="GO:0032196">
    <property type="term" value="P:transposition"/>
    <property type="evidence" value="ECO:0007669"/>
    <property type="project" value="UniProtKB-KW"/>
</dbReference>
<gene>
    <name evidence="16" type="ORF">O181_029640</name>
</gene>
<dbReference type="GO" id="GO:0046872">
    <property type="term" value="F:metal ion binding"/>
    <property type="evidence" value="ECO:0007669"/>
    <property type="project" value="UniProtKB-KW"/>
</dbReference>
<name>A0A9Q3H5E0_9BASI</name>
<comment type="caution">
    <text evidence="16">The sequence shown here is derived from an EMBL/GenBank/DDBJ whole genome shotgun (WGS) entry which is preliminary data.</text>
</comment>
<dbReference type="Proteomes" id="UP000765509">
    <property type="component" value="Unassembled WGS sequence"/>
</dbReference>
<proteinExistence type="predicted"/>